<proteinExistence type="predicted"/>
<dbReference type="AlphaFoldDB" id="A0A0X3BLB0"/>
<sequence length="110" mass="12675">MPRERRLRRRCRSPVTTWRPNSRGCRPGRCTAQTSRRTRSTRRYGITRRKKRRRDGTGAVHLIMWAPVQIATSRGSTRETVAPLYTKTSREAAKIAKEGVTIPRASELRA</sequence>
<dbReference type="Proteomes" id="UP000069850">
    <property type="component" value="Chromosome 1"/>
</dbReference>
<name>A0A0X3BLB0_9EURY</name>
<accession>A0A0X3BLB0</accession>
<protein>
    <submittedName>
        <fullName evidence="2">Sperm protamine P1-type (Modular protein)</fullName>
    </submittedName>
</protein>
<evidence type="ECO:0000313" key="3">
    <source>
        <dbReference type="Proteomes" id="UP000069850"/>
    </source>
</evidence>
<feature type="compositionally biased region" description="Basic residues" evidence="1">
    <location>
        <begin position="36"/>
        <end position="54"/>
    </location>
</feature>
<organism evidence="2 3">
    <name type="scientific">Methanoculleus bourgensis</name>
    <dbReference type="NCBI Taxonomy" id="83986"/>
    <lineage>
        <taxon>Archaea</taxon>
        <taxon>Methanobacteriati</taxon>
        <taxon>Methanobacteriota</taxon>
        <taxon>Stenosarchaea group</taxon>
        <taxon>Methanomicrobia</taxon>
        <taxon>Methanomicrobiales</taxon>
        <taxon>Methanomicrobiaceae</taxon>
        <taxon>Methanoculleus</taxon>
    </lineage>
</organism>
<gene>
    <name evidence="2" type="ORF">MMAB1_1723</name>
</gene>
<feature type="compositionally biased region" description="Basic residues" evidence="1">
    <location>
        <begin position="1"/>
        <end position="12"/>
    </location>
</feature>
<dbReference type="KEGG" id="mema:MMAB1_1723"/>
<evidence type="ECO:0000313" key="2">
    <source>
        <dbReference type="EMBL" id="CVK32936.1"/>
    </source>
</evidence>
<feature type="region of interest" description="Disordered" evidence="1">
    <location>
        <begin position="1"/>
        <end position="55"/>
    </location>
</feature>
<reference evidence="2 3" key="1">
    <citation type="submission" date="2016-01" db="EMBL/GenBank/DDBJ databases">
        <authorList>
            <person name="Manzoor S."/>
        </authorList>
    </citation>
    <scope>NUCLEOTIDE SEQUENCE [LARGE SCALE GENOMIC DNA]</scope>
    <source>
        <strain evidence="2">Methanoculleus sp MAB1</strain>
    </source>
</reference>
<dbReference type="EMBL" id="LT158599">
    <property type="protein sequence ID" value="CVK32936.1"/>
    <property type="molecule type" value="Genomic_DNA"/>
</dbReference>
<evidence type="ECO:0000256" key="1">
    <source>
        <dbReference type="SAM" id="MobiDB-lite"/>
    </source>
</evidence>